<dbReference type="UniPathway" id="UPA00559"/>
<evidence type="ECO:0000256" key="10">
    <source>
        <dbReference type="ARBA" id="ARBA00048403"/>
    </source>
</evidence>
<evidence type="ECO:0000256" key="11">
    <source>
        <dbReference type="PIRNR" id="PIRNR004967"/>
    </source>
</evidence>
<dbReference type="PANTHER" id="PTHR10762">
    <property type="entry name" value="DIPHTHAMIDE BIOSYNTHESIS PROTEIN"/>
    <property type="match status" value="1"/>
</dbReference>
<proteinExistence type="inferred from homology"/>
<comment type="caution">
    <text evidence="13">The sequence shown here is derived from an EMBL/GenBank/DDBJ whole genome shotgun (WGS) entry which is preliminary data.</text>
</comment>
<dbReference type="FunFam" id="3.40.50.11850:FF:000001">
    <property type="entry name" value="2-(3-amino-3-carboxypropyl)histidine synthase subunit 1"/>
    <property type="match status" value="1"/>
</dbReference>
<name>A0A0V1ACD8_9BILA</name>
<dbReference type="STRING" id="990121.A0A0V1ACD8"/>
<dbReference type="FunFam" id="3.40.50.11860:FF:000002">
    <property type="entry name" value="2-(3-amino-3-carboxypropyl)histidine synthase subunit 1"/>
    <property type="match status" value="1"/>
</dbReference>
<evidence type="ECO:0000256" key="2">
    <source>
        <dbReference type="ARBA" id="ARBA00010173"/>
    </source>
</evidence>
<evidence type="ECO:0000313" key="13">
    <source>
        <dbReference type="EMBL" id="KRY22482.1"/>
    </source>
</evidence>
<dbReference type="Proteomes" id="UP000054783">
    <property type="component" value="Unassembled WGS sequence"/>
</dbReference>
<keyword evidence="8" id="KW-0408">Iron</keyword>
<dbReference type="OrthoDB" id="1649088at2759"/>
<dbReference type="NCBIfam" id="TIGR00322">
    <property type="entry name" value="diphth2_R"/>
    <property type="match status" value="2"/>
</dbReference>
<keyword evidence="7" id="KW-0479">Metal-binding</keyword>
<dbReference type="PIRSF" id="PIRSF004967">
    <property type="entry name" value="DPH1"/>
    <property type="match status" value="1"/>
</dbReference>
<keyword evidence="12" id="KW-0812">Transmembrane</keyword>
<accession>A0A0V1ACD8</accession>
<dbReference type="GO" id="GO:0090560">
    <property type="term" value="F:2-(3-amino-3-carboxypropyl)histidine synthase activity"/>
    <property type="evidence" value="ECO:0007669"/>
    <property type="project" value="UniProtKB-UniRule"/>
</dbReference>
<dbReference type="FunFam" id="3.40.50.11840:FF:000001">
    <property type="entry name" value="2-(3-amino-3-carboxypropyl)histidine synthase subunit 1"/>
    <property type="match status" value="1"/>
</dbReference>
<comment type="function">
    <text evidence="11">Catalyzes the first step of diphthamide biosynthesis, a post-translational modification of histidine which occurs in elongation factor 2.</text>
</comment>
<evidence type="ECO:0000256" key="12">
    <source>
        <dbReference type="SAM" id="Phobius"/>
    </source>
</evidence>
<dbReference type="InterPro" id="IPR042264">
    <property type="entry name" value="DPH1/DPH2_2"/>
</dbReference>
<sequence>MRRSIVRGIPVEILEDEKLNAAVNMLPSNYDFEIHKTIWKIRREKIKRVYLQFPEGLLLFSCLIADILEEFGPCETVISCDVVYGACCVDDYAAKAFDCDLLVHYGHSCLIPVQDTTGCSVLYVFVSIKFDTGHFIDTVRHNFNPNSRLALVSTVQFISSLQAARKALSNDFKIELPQVAPLSPGEVLGCTAPRFNENMDAVIFVGDGRFHLESVMIANPDVPAFKSNVPVHVPGISFVSLLYSCHAFVMAVLMIQKKMRRVHFRLLCSMRYDPYGKKCFREHYDHKTMQKQRRLSVEMASNCKKFGLICGALGRQGNIRIMETVRDQLLASCREVFEFVMSEISLEKLSRFKNIECWVQIACPRLSIDWGLQFIKPVITPYELMVAMDGIKWQKQYPMDYYAFESLGPWTNNFGRRTKQHVKMRCTK</sequence>
<dbReference type="PANTHER" id="PTHR10762:SF1">
    <property type="entry name" value="2-(3-AMINO-3-CARBOXYPROPYL)HISTIDINE SYNTHASE SUBUNIT 1"/>
    <property type="match status" value="1"/>
</dbReference>
<comment type="pathway">
    <text evidence="1 11">Protein modification; peptidyl-diphthamide biosynthesis.</text>
</comment>
<evidence type="ECO:0000313" key="14">
    <source>
        <dbReference type="Proteomes" id="UP000054783"/>
    </source>
</evidence>
<dbReference type="InterPro" id="IPR042263">
    <property type="entry name" value="DPH1/DPH2_1"/>
</dbReference>
<dbReference type="Pfam" id="PF01866">
    <property type="entry name" value="Diphthamide_syn"/>
    <property type="match status" value="2"/>
</dbReference>
<dbReference type="SFLD" id="SFLDS00032">
    <property type="entry name" value="Radical_SAM_3-amino-3-carboxyp"/>
    <property type="match status" value="1"/>
</dbReference>
<evidence type="ECO:0000256" key="3">
    <source>
        <dbReference type="ARBA" id="ARBA00012221"/>
    </source>
</evidence>
<gene>
    <name evidence="13" type="primary">dph1</name>
    <name evidence="13" type="ORF">T12_14138</name>
</gene>
<dbReference type="Gene3D" id="3.40.50.11840">
    <property type="entry name" value="Diphthamide synthesis DPH1/DPH2 domain 1"/>
    <property type="match status" value="1"/>
</dbReference>
<comment type="similarity">
    <text evidence="2 11">Belongs to the DPH1/DPH2 family. DPH1 subfamily.</text>
</comment>
<reference evidence="13 14" key="1">
    <citation type="submission" date="2015-01" db="EMBL/GenBank/DDBJ databases">
        <title>Evolution of Trichinella species and genotypes.</title>
        <authorList>
            <person name="Korhonen P.K."/>
            <person name="Edoardo P."/>
            <person name="Giuseppe L.R."/>
            <person name="Gasser R.B."/>
        </authorList>
    </citation>
    <scope>NUCLEOTIDE SEQUENCE [LARGE SCALE GENOMIC DNA]</scope>
    <source>
        <strain evidence="13">ISS2496</strain>
    </source>
</reference>
<evidence type="ECO:0000256" key="5">
    <source>
        <dbReference type="ARBA" id="ARBA00022679"/>
    </source>
</evidence>
<dbReference type="GO" id="GO:0046872">
    <property type="term" value="F:metal ion binding"/>
    <property type="evidence" value="ECO:0007669"/>
    <property type="project" value="UniProtKB-KW"/>
</dbReference>
<protein>
    <recommendedName>
        <fullName evidence="4 11">2-(3-amino-3-carboxypropyl)histidine synthase subunit 1</fullName>
        <ecNumber evidence="3 11">2.5.1.108</ecNumber>
    </recommendedName>
</protein>
<comment type="catalytic activity">
    <reaction evidence="10 11">
        <text>L-histidyl-[translation elongation factor 2] + S-adenosyl-L-methionine = 2-[(3S)-amino-3-carboxypropyl]-L-histidyl-[translation elongation factor 2] + S-methyl-5'-thioadenosine + H(+)</text>
        <dbReference type="Rhea" id="RHEA:36783"/>
        <dbReference type="Rhea" id="RHEA-COMP:9748"/>
        <dbReference type="Rhea" id="RHEA-COMP:9749"/>
        <dbReference type="ChEBI" id="CHEBI:15378"/>
        <dbReference type="ChEBI" id="CHEBI:17509"/>
        <dbReference type="ChEBI" id="CHEBI:29979"/>
        <dbReference type="ChEBI" id="CHEBI:59789"/>
        <dbReference type="ChEBI" id="CHEBI:73995"/>
        <dbReference type="EC" id="2.5.1.108"/>
    </reaction>
</comment>
<dbReference type="InterPro" id="IPR016435">
    <property type="entry name" value="DPH1/DPH2"/>
</dbReference>
<dbReference type="InterPro" id="IPR035435">
    <property type="entry name" value="DPH1/DPH2_euk_archaea"/>
</dbReference>
<dbReference type="AlphaFoldDB" id="A0A0V1ACD8"/>
<keyword evidence="12" id="KW-0472">Membrane</keyword>
<dbReference type="GO" id="GO:0051539">
    <property type="term" value="F:4 iron, 4 sulfur cluster binding"/>
    <property type="evidence" value="ECO:0007669"/>
    <property type="project" value="UniProtKB-UniRule"/>
</dbReference>
<dbReference type="GO" id="GO:0017183">
    <property type="term" value="P:protein histidyl modification to diphthamide"/>
    <property type="evidence" value="ECO:0007669"/>
    <property type="project" value="UniProtKB-UniRule"/>
</dbReference>
<comment type="cofactor">
    <cofactor evidence="11">
        <name>[4Fe-4S] cluster</name>
        <dbReference type="ChEBI" id="CHEBI:49883"/>
    </cofactor>
    <text evidence="11">Binds 1 [4Fe-4S] cluster per subunit. The cluster is coordinated with 3 cysteines and an exchangeable S-adenosyl-L-methionine.</text>
</comment>
<dbReference type="EC" id="2.5.1.108" evidence="3 11"/>
<feature type="transmembrane region" description="Helical" evidence="12">
    <location>
        <begin position="235"/>
        <end position="255"/>
    </location>
</feature>
<evidence type="ECO:0000256" key="6">
    <source>
        <dbReference type="ARBA" id="ARBA00022691"/>
    </source>
</evidence>
<keyword evidence="6 11" id="KW-0949">S-adenosyl-L-methionine</keyword>
<keyword evidence="11" id="KW-0004">4Fe-4S</keyword>
<organism evidence="13 14">
    <name type="scientific">Trichinella patagoniensis</name>
    <dbReference type="NCBI Taxonomy" id="990121"/>
    <lineage>
        <taxon>Eukaryota</taxon>
        <taxon>Metazoa</taxon>
        <taxon>Ecdysozoa</taxon>
        <taxon>Nematoda</taxon>
        <taxon>Enoplea</taxon>
        <taxon>Dorylaimia</taxon>
        <taxon>Trichinellida</taxon>
        <taxon>Trichinellidae</taxon>
        <taxon>Trichinella</taxon>
    </lineage>
</organism>
<evidence type="ECO:0000256" key="8">
    <source>
        <dbReference type="ARBA" id="ARBA00023004"/>
    </source>
</evidence>
<dbReference type="Gene3D" id="3.40.50.11860">
    <property type="entry name" value="Diphthamide synthesis DPH1/DPH2 domain 3"/>
    <property type="match status" value="1"/>
</dbReference>
<evidence type="ECO:0000256" key="9">
    <source>
        <dbReference type="ARBA" id="ARBA00023014"/>
    </source>
</evidence>
<keyword evidence="12" id="KW-1133">Transmembrane helix</keyword>
<evidence type="ECO:0000256" key="7">
    <source>
        <dbReference type="ARBA" id="ARBA00022723"/>
    </source>
</evidence>
<keyword evidence="9" id="KW-0411">Iron-sulfur</keyword>
<dbReference type="EMBL" id="JYDQ01000009">
    <property type="protein sequence ID" value="KRY22482.1"/>
    <property type="molecule type" value="Genomic_DNA"/>
</dbReference>
<evidence type="ECO:0000256" key="1">
    <source>
        <dbReference type="ARBA" id="ARBA00005156"/>
    </source>
</evidence>
<keyword evidence="14" id="KW-1185">Reference proteome</keyword>
<dbReference type="InterPro" id="IPR042265">
    <property type="entry name" value="DPH1/DPH2_3"/>
</dbReference>
<evidence type="ECO:0000256" key="4">
    <source>
        <dbReference type="ARBA" id="ARBA00021915"/>
    </source>
</evidence>
<keyword evidence="5 11" id="KW-0808">Transferase</keyword>
<dbReference type="Gene3D" id="3.40.50.11850">
    <property type="entry name" value="Diphthamide synthesis DPH1/DPH2 domain 2"/>
    <property type="match status" value="1"/>
</dbReference>